<keyword evidence="1" id="KW-0732">Signal</keyword>
<dbReference type="OrthoDB" id="6227864at2"/>
<gene>
    <name evidence="3" type="ORF">B5D82_09650</name>
</gene>
<feature type="domain" description="Ice-binding protein C-terminal" evidence="2">
    <location>
        <begin position="256"/>
        <end position="279"/>
    </location>
</feature>
<protein>
    <submittedName>
        <fullName evidence="3">PEP-CTERM sorting domain-containing protein</fullName>
    </submittedName>
</protein>
<sequence>MKKLFTATLVTLAFAGTATADEIYIDNGANYGGNANTAAGDNTTGWKEELKLVYKSNSIVKDVDGDQTISVGDTITSQGGFVGTNAINENFVTAMTPGQTFGGPSNNGYEADWLLSFRFSDLMGTFNGSDFIYSSGTIDWILFDASEGYTGAALGNEVHLFSTTVTGHTSVPGNQQFTGTVGNFGLGMVNGIPVGDMFNIKYGSSSLTLGEYEATTGLPVRFTIDQNTQSPNVTGYNAATQEFTLEGGHNAALQFQVPEPTTLAILGLGLLGFAGASRRKS</sequence>
<dbReference type="Pfam" id="PF07589">
    <property type="entry name" value="PEP-CTERM"/>
    <property type="match status" value="1"/>
</dbReference>
<accession>A0A222G802</accession>
<reference evidence="3 4" key="1">
    <citation type="submission" date="2017-08" db="EMBL/GenBank/DDBJ databases">
        <title>Complete genome of Colwellia sp. NB097-1, a psychrophile bacterium ioslated from Bering Sea.</title>
        <authorList>
            <person name="Chen X."/>
        </authorList>
    </citation>
    <scope>NUCLEOTIDE SEQUENCE [LARGE SCALE GENOMIC DNA]</scope>
    <source>
        <strain evidence="3 4">NB097-1</strain>
    </source>
</reference>
<dbReference type="AlphaFoldDB" id="A0A222G802"/>
<dbReference type="RefSeq" id="WP_081151128.1">
    <property type="nucleotide sequence ID" value="NZ_CP020465.1"/>
</dbReference>
<dbReference type="KEGG" id="cber:B5D82_09650"/>
<evidence type="ECO:0000313" key="3">
    <source>
        <dbReference type="EMBL" id="ASP47999.1"/>
    </source>
</evidence>
<dbReference type="Proteomes" id="UP000202259">
    <property type="component" value="Chromosome"/>
</dbReference>
<dbReference type="InterPro" id="IPR013424">
    <property type="entry name" value="Ice-binding_C"/>
</dbReference>
<name>A0A222G802_9GAMM</name>
<dbReference type="NCBIfam" id="TIGR02595">
    <property type="entry name" value="PEP_CTERM"/>
    <property type="match status" value="1"/>
</dbReference>
<evidence type="ECO:0000259" key="2">
    <source>
        <dbReference type="Pfam" id="PF07589"/>
    </source>
</evidence>
<evidence type="ECO:0000313" key="4">
    <source>
        <dbReference type="Proteomes" id="UP000202259"/>
    </source>
</evidence>
<dbReference type="EMBL" id="CP020465">
    <property type="protein sequence ID" value="ASP47999.1"/>
    <property type="molecule type" value="Genomic_DNA"/>
</dbReference>
<keyword evidence="4" id="KW-1185">Reference proteome</keyword>
<proteinExistence type="predicted"/>
<feature type="chain" id="PRO_5013302025" evidence="1">
    <location>
        <begin position="21"/>
        <end position="281"/>
    </location>
</feature>
<organism evidence="3 4">
    <name type="scientific">Cognaticolwellia beringensis</name>
    <dbReference type="NCBI Taxonomy" id="1967665"/>
    <lineage>
        <taxon>Bacteria</taxon>
        <taxon>Pseudomonadati</taxon>
        <taxon>Pseudomonadota</taxon>
        <taxon>Gammaproteobacteria</taxon>
        <taxon>Alteromonadales</taxon>
        <taxon>Colwelliaceae</taxon>
        <taxon>Cognaticolwellia</taxon>
    </lineage>
</organism>
<evidence type="ECO:0000256" key="1">
    <source>
        <dbReference type="SAM" id="SignalP"/>
    </source>
</evidence>
<feature type="signal peptide" evidence="1">
    <location>
        <begin position="1"/>
        <end position="20"/>
    </location>
</feature>